<protein>
    <submittedName>
        <fullName evidence="3">GTP:adenosylcobinamide-phosphate guanylyltransferase</fullName>
    </submittedName>
</protein>
<dbReference type="EMBL" id="JAVDRD010000001">
    <property type="protein sequence ID" value="MDR6509977.1"/>
    <property type="molecule type" value="Genomic_DNA"/>
</dbReference>
<comment type="caution">
    <text evidence="3">The sequence shown here is derived from an EMBL/GenBank/DDBJ whole genome shotgun (WGS) entry which is preliminary data.</text>
</comment>
<evidence type="ECO:0000259" key="2">
    <source>
        <dbReference type="Pfam" id="PF12804"/>
    </source>
</evidence>
<name>A0ABU1MJ56_9SPHN</name>
<keyword evidence="3" id="KW-0548">Nucleotidyltransferase</keyword>
<keyword evidence="3" id="KW-0808">Transferase</keyword>
<dbReference type="InterPro" id="IPR029044">
    <property type="entry name" value="Nucleotide-diphossugar_trans"/>
</dbReference>
<keyword evidence="1" id="KW-0460">Magnesium</keyword>
<dbReference type="InterPro" id="IPR025877">
    <property type="entry name" value="MobA-like_NTP_Trfase"/>
</dbReference>
<sequence length="253" mass="26450">MTAFSVLILAGARGPDDPVATSEGLPAKALVPVAGIPMLARVIAAVRAAGAGRVAVAASDPAVAALAQELGCELVPAAQGPSESAARGFALLGAPMLLTTADHALLQPAWVADFRAAVSRDADVSVLLARRDVVEVAVPETQRTWLRFADGQWSGCNLFHFATPRAVAAFGLWQAVERDRKRPWRIVWRLGPLLLLRYALGRLSLTEAMATLGGRAGLRVEAVASPHGLAAVDVDKPADLVLARRIAGRLGPT</sequence>
<dbReference type="Pfam" id="PF12804">
    <property type="entry name" value="NTP_transf_3"/>
    <property type="match status" value="1"/>
</dbReference>
<dbReference type="Proteomes" id="UP001184150">
    <property type="component" value="Unassembled WGS sequence"/>
</dbReference>
<feature type="domain" description="MobA-like NTP transferase" evidence="2">
    <location>
        <begin position="25"/>
        <end position="131"/>
    </location>
</feature>
<dbReference type="RefSeq" id="WP_309804464.1">
    <property type="nucleotide sequence ID" value="NZ_JAVDRD010000001.1"/>
</dbReference>
<gene>
    <name evidence="3" type="ORF">J2792_000817</name>
</gene>
<proteinExistence type="predicted"/>
<evidence type="ECO:0000313" key="3">
    <source>
        <dbReference type="EMBL" id="MDR6509977.1"/>
    </source>
</evidence>
<evidence type="ECO:0000313" key="4">
    <source>
        <dbReference type="Proteomes" id="UP001184150"/>
    </source>
</evidence>
<dbReference type="SUPFAM" id="SSF53448">
    <property type="entry name" value="Nucleotide-diphospho-sugar transferases"/>
    <property type="match status" value="1"/>
</dbReference>
<dbReference type="Gene3D" id="3.90.550.10">
    <property type="entry name" value="Spore Coat Polysaccharide Biosynthesis Protein SpsA, Chain A"/>
    <property type="match status" value="1"/>
</dbReference>
<accession>A0ABU1MJ56</accession>
<evidence type="ECO:0000256" key="1">
    <source>
        <dbReference type="ARBA" id="ARBA00022842"/>
    </source>
</evidence>
<dbReference type="GO" id="GO:0016779">
    <property type="term" value="F:nucleotidyltransferase activity"/>
    <property type="evidence" value="ECO:0007669"/>
    <property type="project" value="UniProtKB-KW"/>
</dbReference>
<keyword evidence="4" id="KW-1185">Reference proteome</keyword>
<organism evidence="3 4">
    <name type="scientific">Novosphingobium capsulatum</name>
    <dbReference type="NCBI Taxonomy" id="13688"/>
    <lineage>
        <taxon>Bacteria</taxon>
        <taxon>Pseudomonadati</taxon>
        <taxon>Pseudomonadota</taxon>
        <taxon>Alphaproteobacteria</taxon>
        <taxon>Sphingomonadales</taxon>
        <taxon>Sphingomonadaceae</taxon>
        <taxon>Novosphingobium</taxon>
    </lineage>
</organism>
<reference evidence="3 4" key="1">
    <citation type="submission" date="2023-07" db="EMBL/GenBank/DDBJ databases">
        <title>Sorghum-associated microbial communities from plants grown in Nebraska, USA.</title>
        <authorList>
            <person name="Schachtman D."/>
        </authorList>
    </citation>
    <scope>NUCLEOTIDE SEQUENCE [LARGE SCALE GENOMIC DNA]</scope>
    <source>
        <strain evidence="3 4">DS1027</strain>
    </source>
</reference>